<comment type="caution">
    <text evidence="1">The sequence shown here is derived from an EMBL/GenBank/DDBJ whole genome shotgun (WGS) entry which is preliminary data.</text>
</comment>
<gene>
    <name evidence="1" type="ORF">BSL78_03838</name>
</gene>
<sequence>MAAGGNNISFTKSKNARQIPWSRPEYLSKAVYVNDEREVVQIKTKDKLTILLKSTRVVIVFRQTDGAAAVLKDVPFQKKCPSAMFDLCDHKGLEGAGMTLRYAVAKTVWSDPKEKVTIHKGDIILILADIHGHHVVGITQTNNVEVFPSKVVRYLTKPRLVLRAGMVIRVKSVHNNYTRKLFKSTGELFRWQGMDGQTVLLDSYCETEEHTKTEDEYYYARSKDDGYSVAWEADDNQGNDDYRNDRPMGTVEGLVCCFFACNRLCGYRGGF</sequence>
<protein>
    <submittedName>
        <fullName evidence="1">Uncharacterized protein</fullName>
    </submittedName>
</protein>
<dbReference type="Proteomes" id="UP000230750">
    <property type="component" value="Unassembled WGS sequence"/>
</dbReference>
<evidence type="ECO:0000313" key="2">
    <source>
        <dbReference type="Proteomes" id="UP000230750"/>
    </source>
</evidence>
<proteinExistence type="predicted"/>
<organism evidence="1 2">
    <name type="scientific">Stichopus japonicus</name>
    <name type="common">Sea cucumber</name>
    <dbReference type="NCBI Taxonomy" id="307972"/>
    <lineage>
        <taxon>Eukaryota</taxon>
        <taxon>Metazoa</taxon>
        <taxon>Echinodermata</taxon>
        <taxon>Eleutherozoa</taxon>
        <taxon>Echinozoa</taxon>
        <taxon>Holothuroidea</taxon>
        <taxon>Aspidochirotacea</taxon>
        <taxon>Aspidochirotida</taxon>
        <taxon>Stichopodidae</taxon>
        <taxon>Apostichopus</taxon>
    </lineage>
</organism>
<reference evidence="1 2" key="1">
    <citation type="journal article" date="2017" name="PLoS Biol.">
        <title>The sea cucumber genome provides insights into morphological evolution and visceral regeneration.</title>
        <authorList>
            <person name="Zhang X."/>
            <person name="Sun L."/>
            <person name="Yuan J."/>
            <person name="Sun Y."/>
            <person name="Gao Y."/>
            <person name="Zhang L."/>
            <person name="Li S."/>
            <person name="Dai H."/>
            <person name="Hamel J.F."/>
            <person name="Liu C."/>
            <person name="Yu Y."/>
            <person name="Liu S."/>
            <person name="Lin W."/>
            <person name="Guo K."/>
            <person name="Jin S."/>
            <person name="Xu P."/>
            <person name="Storey K.B."/>
            <person name="Huan P."/>
            <person name="Zhang T."/>
            <person name="Zhou Y."/>
            <person name="Zhang J."/>
            <person name="Lin C."/>
            <person name="Li X."/>
            <person name="Xing L."/>
            <person name="Huo D."/>
            <person name="Sun M."/>
            <person name="Wang L."/>
            <person name="Mercier A."/>
            <person name="Li F."/>
            <person name="Yang H."/>
            <person name="Xiang J."/>
        </authorList>
    </citation>
    <scope>NUCLEOTIDE SEQUENCE [LARGE SCALE GENOMIC DNA]</scope>
    <source>
        <strain evidence="1">Shaxun</strain>
        <tissue evidence="1">Muscle</tissue>
    </source>
</reference>
<keyword evidence="2" id="KW-1185">Reference proteome</keyword>
<evidence type="ECO:0000313" key="1">
    <source>
        <dbReference type="EMBL" id="PIK59254.1"/>
    </source>
</evidence>
<accession>A0A2G8LG75</accession>
<dbReference type="EMBL" id="MRZV01000088">
    <property type="protein sequence ID" value="PIK59254.1"/>
    <property type="molecule type" value="Genomic_DNA"/>
</dbReference>
<name>A0A2G8LG75_STIJA</name>
<dbReference type="AlphaFoldDB" id="A0A2G8LG75"/>